<dbReference type="InterPro" id="IPR036611">
    <property type="entry name" value="Trigger_fac_ribosome-bd_sf"/>
</dbReference>
<dbReference type="GO" id="GO:0003755">
    <property type="term" value="F:peptidyl-prolyl cis-trans isomerase activity"/>
    <property type="evidence" value="ECO:0007669"/>
    <property type="project" value="UniProtKB-UniRule"/>
</dbReference>
<keyword evidence="7 12" id="KW-0143">Chaperone</keyword>
<comment type="subcellular location">
    <subcellularLocation>
        <location evidence="12">Cytoplasm</location>
    </subcellularLocation>
    <text evidence="12">About half TF is bound to the ribosome near the polypeptide exit tunnel while the other half is free in the cytoplasm.</text>
</comment>
<feature type="domain" description="PPIase FKBP-type" evidence="15">
    <location>
        <begin position="162"/>
        <end position="244"/>
    </location>
</feature>
<dbReference type="PANTHER" id="PTHR30560">
    <property type="entry name" value="TRIGGER FACTOR CHAPERONE AND PEPTIDYL-PROLYL CIS/TRANS ISOMERASE"/>
    <property type="match status" value="1"/>
</dbReference>
<dbReference type="GO" id="GO:0051083">
    <property type="term" value="P:'de novo' cotranslational protein folding"/>
    <property type="evidence" value="ECO:0007669"/>
    <property type="project" value="TreeGrafter"/>
</dbReference>
<gene>
    <name evidence="12" type="primary">tig</name>
    <name evidence="16" type="ORF">H8692_10085</name>
</gene>
<dbReference type="AlphaFoldDB" id="A0A926E762"/>
<evidence type="ECO:0000256" key="9">
    <source>
        <dbReference type="ARBA" id="ARBA00023306"/>
    </source>
</evidence>
<keyword evidence="8 12" id="KW-0413">Isomerase</keyword>
<dbReference type="FunFam" id="3.10.50.40:FF:000001">
    <property type="entry name" value="Trigger factor"/>
    <property type="match status" value="1"/>
</dbReference>
<dbReference type="PANTHER" id="PTHR30560:SF3">
    <property type="entry name" value="TRIGGER FACTOR-LIKE PROTEIN TIG, CHLOROPLASTIC"/>
    <property type="match status" value="1"/>
</dbReference>
<keyword evidence="5 12" id="KW-0132">Cell division</keyword>
<dbReference type="Pfam" id="PF00254">
    <property type="entry name" value="FKBP_C"/>
    <property type="match status" value="1"/>
</dbReference>
<dbReference type="Gene3D" id="3.30.70.1050">
    <property type="entry name" value="Trigger factor ribosome-binding domain"/>
    <property type="match status" value="1"/>
</dbReference>
<dbReference type="InterPro" id="IPR037041">
    <property type="entry name" value="Trigger_fac_C_sf"/>
</dbReference>
<dbReference type="InterPro" id="IPR008880">
    <property type="entry name" value="Trigger_fac_C"/>
</dbReference>
<evidence type="ECO:0000256" key="6">
    <source>
        <dbReference type="ARBA" id="ARBA00023110"/>
    </source>
</evidence>
<proteinExistence type="inferred from homology"/>
<dbReference type="PIRSF" id="PIRSF003095">
    <property type="entry name" value="Trigger_factor"/>
    <property type="match status" value="1"/>
</dbReference>
<dbReference type="GO" id="GO:0044183">
    <property type="term" value="F:protein folding chaperone"/>
    <property type="evidence" value="ECO:0007669"/>
    <property type="project" value="TreeGrafter"/>
</dbReference>
<name>A0A926E762_9FIRM</name>
<dbReference type="HAMAP" id="MF_00303">
    <property type="entry name" value="Trigger_factor_Tig"/>
    <property type="match status" value="1"/>
</dbReference>
<evidence type="ECO:0000256" key="2">
    <source>
        <dbReference type="ARBA" id="ARBA00005464"/>
    </source>
</evidence>
<evidence type="ECO:0000256" key="10">
    <source>
        <dbReference type="ARBA" id="ARBA00024849"/>
    </source>
</evidence>
<dbReference type="NCBIfam" id="TIGR00115">
    <property type="entry name" value="tig"/>
    <property type="match status" value="1"/>
</dbReference>
<evidence type="ECO:0000256" key="7">
    <source>
        <dbReference type="ARBA" id="ARBA00023186"/>
    </source>
</evidence>
<dbReference type="Pfam" id="PF05698">
    <property type="entry name" value="Trigger_C"/>
    <property type="match status" value="1"/>
</dbReference>
<dbReference type="EC" id="5.2.1.8" evidence="3 12"/>
<dbReference type="InterPro" id="IPR027304">
    <property type="entry name" value="Trigger_fact/SurA_dom_sf"/>
</dbReference>
<keyword evidence="9 12" id="KW-0131">Cell cycle</keyword>
<comment type="caution">
    <text evidence="16">The sequence shown here is derived from an EMBL/GenBank/DDBJ whole genome shotgun (WGS) entry which is preliminary data.</text>
</comment>
<comment type="catalytic activity">
    <reaction evidence="1 12 13">
        <text>[protein]-peptidylproline (omega=180) = [protein]-peptidylproline (omega=0)</text>
        <dbReference type="Rhea" id="RHEA:16237"/>
        <dbReference type="Rhea" id="RHEA-COMP:10747"/>
        <dbReference type="Rhea" id="RHEA-COMP:10748"/>
        <dbReference type="ChEBI" id="CHEBI:83833"/>
        <dbReference type="ChEBI" id="CHEBI:83834"/>
        <dbReference type="EC" id="5.2.1.8"/>
    </reaction>
</comment>
<dbReference type="Gene3D" id="1.10.3120.10">
    <property type="entry name" value="Trigger factor, C-terminal domain"/>
    <property type="match status" value="1"/>
</dbReference>
<dbReference type="InterPro" id="IPR001179">
    <property type="entry name" value="PPIase_FKBP_dom"/>
</dbReference>
<evidence type="ECO:0000256" key="12">
    <source>
        <dbReference type="HAMAP-Rule" id="MF_00303"/>
    </source>
</evidence>
<dbReference type="InterPro" id="IPR008881">
    <property type="entry name" value="Trigger_fac_ribosome-bd_bac"/>
</dbReference>
<accession>A0A926E762</accession>
<keyword evidence="12" id="KW-0963">Cytoplasm</keyword>
<comment type="domain">
    <text evidence="12">Consists of 3 domains; the N-terminus binds the ribosome, the middle domain has PPIase activity, while the C-terminus has intrinsic chaperone activity on its own.</text>
</comment>
<comment type="similarity">
    <text evidence="2 12 14">Belongs to the FKBP-type PPIase family. Tig subfamily.</text>
</comment>
<dbReference type="SUPFAM" id="SSF109998">
    <property type="entry name" value="Triger factor/SurA peptide-binding domain-like"/>
    <property type="match status" value="1"/>
</dbReference>
<dbReference type="SUPFAM" id="SSF102735">
    <property type="entry name" value="Trigger factor ribosome-binding domain"/>
    <property type="match status" value="1"/>
</dbReference>
<evidence type="ECO:0000256" key="4">
    <source>
        <dbReference type="ARBA" id="ARBA00016902"/>
    </source>
</evidence>
<comment type="function">
    <text evidence="10 12">Involved in protein export. Acts as a chaperone by maintaining the newly synthesized protein in an open conformation. Functions as a peptidyl-prolyl cis-trans isomerase.</text>
</comment>
<dbReference type="InterPro" id="IPR046357">
    <property type="entry name" value="PPIase_dom_sf"/>
</dbReference>
<dbReference type="GO" id="GO:0043022">
    <property type="term" value="F:ribosome binding"/>
    <property type="evidence" value="ECO:0007669"/>
    <property type="project" value="TreeGrafter"/>
</dbReference>
<dbReference type="SUPFAM" id="SSF54534">
    <property type="entry name" value="FKBP-like"/>
    <property type="match status" value="1"/>
</dbReference>
<protein>
    <recommendedName>
        <fullName evidence="4 12">Trigger factor</fullName>
        <shortName evidence="12">TF</shortName>
        <ecNumber evidence="3 12">5.2.1.8</ecNumber>
    </recommendedName>
    <alternativeName>
        <fullName evidence="11 12">PPIase</fullName>
    </alternativeName>
</protein>
<evidence type="ECO:0000313" key="17">
    <source>
        <dbReference type="Proteomes" id="UP000610862"/>
    </source>
</evidence>
<evidence type="ECO:0000256" key="1">
    <source>
        <dbReference type="ARBA" id="ARBA00000971"/>
    </source>
</evidence>
<evidence type="ECO:0000256" key="8">
    <source>
        <dbReference type="ARBA" id="ARBA00023235"/>
    </source>
</evidence>
<evidence type="ECO:0000256" key="3">
    <source>
        <dbReference type="ARBA" id="ARBA00013194"/>
    </source>
</evidence>
<reference evidence="16" key="1">
    <citation type="submission" date="2020-08" db="EMBL/GenBank/DDBJ databases">
        <title>Genome public.</title>
        <authorList>
            <person name="Liu C."/>
            <person name="Sun Q."/>
        </authorList>
    </citation>
    <scope>NUCLEOTIDE SEQUENCE</scope>
    <source>
        <strain evidence="16">NSJ-24</strain>
    </source>
</reference>
<evidence type="ECO:0000256" key="11">
    <source>
        <dbReference type="ARBA" id="ARBA00029986"/>
    </source>
</evidence>
<dbReference type="Proteomes" id="UP000610862">
    <property type="component" value="Unassembled WGS sequence"/>
</dbReference>
<dbReference type="PROSITE" id="PS50059">
    <property type="entry name" value="FKBP_PPIASE"/>
    <property type="match status" value="1"/>
</dbReference>
<evidence type="ECO:0000259" key="15">
    <source>
        <dbReference type="PROSITE" id="PS50059"/>
    </source>
</evidence>
<dbReference type="GO" id="GO:0043335">
    <property type="term" value="P:protein unfolding"/>
    <property type="evidence" value="ECO:0007669"/>
    <property type="project" value="TreeGrafter"/>
</dbReference>
<keyword evidence="6 12" id="KW-0697">Rotamase</keyword>
<dbReference type="Gene3D" id="3.10.50.40">
    <property type="match status" value="1"/>
</dbReference>
<dbReference type="GO" id="GO:0015031">
    <property type="term" value="P:protein transport"/>
    <property type="evidence" value="ECO:0007669"/>
    <property type="project" value="UniProtKB-UniRule"/>
</dbReference>
<dbReference type="RefSeq" id="WP_177267783.1">
    <property type="nucleotide sequence ID" value="NZ_JACRTA010000003.1"/>
</dbReference>
<dbReference type="GO" id="GO:0051301">
    <property type="term" value="P:cell division"/>
    <property type="evidence" value="ECO:0007669"/>
    <property type="project" value="UniProtKB-KW"/>
</dbReference>
<sequence>MKATLISKENNEAKFTMDFTAEEFENAIIKVYKAQKDKFNIDGFRKGKAPRSIIEKKYGEGVFFEDAINDLFSMNYPAALEELSLDVIDSPRAEFSQIKKGEGFTVTITVACYPEIEVKDYKGVEIETISSEVTDEDIDNELKARAKRNARMVTVDRPAKEGDTVLIDYEGWVGDNQFEGGTAERQPLKLGSGTFIPGFEEQLVGVSTGEDKDVKVTFPEEYHAEDLAGKEAVFKCKVHEVKEEEIPEINDEFVKDISEFDTLDEFKADIKEELAKTKAARAENAMKNSVLAKVFEANDIDVPDVMVESEIDNMMSEFDQQLRSQGLDLNTYMQYLGKEPKDFRDELKEEAHKKVKTRMIVTAVADQEKFEVTDEEIDQELENIAKQYGFEADKMKETLGVQNLGMIAGDIKVRKAVDLMYDSAVKK</sequence>
<evidence type="ECO:0000313" key="16">
    <source>
        <dbReference type="EMBL" id="MBC8569105.1"/>
    </source>
</evidence>
<evidence type="ECO:0000256" key="13">
    <source>
        <dbReference type="PROSITE-ProRule" id="PRU00277"/>
    </source>
</evidence>
<evidence type="ECO:0000256" key="5">
    <source>
        <dbReference type="ARBA" id="ARBA00022618"/>
    </source>
</evidence>
<organism evidence="16 17">
    <name type="scientific">Lentihominibacter hominis</name>
    <dbReference type="NCBI Taxonomy" id="2763645"/>
    <lineage>
        <taxon>Bacteria</taxon>
        <taxon>Bacillati</taxon>
        <taxon>Bacillota</taxon>
        <taxon>Clostridia</taxon>
        <taxon>Peptostreptococcales</taxon>
        <taxon>Anaerovoracaceae</taxon>
        <taxon>Lentihominibacter</taxon>
    </lineage>
</organism>
<dbReference type="Pfam" id="PF05697">
    <property type="entry name" value="Trigger_N"/>
    <property type="match status" value="1"/>
</dbReference>
<dbReference type="InterPro" id="IPR005215">
    <property type="entry name" value="Trig_fac"/>
</dbReference>
<evidence type="ECO:0000256" key="14">
    <source>
        <dbReference type="RuleBase" id="RU003914"/>
    </source>
</evidence>
<dbReference type="GO" id="GO:0005737">
    <property type="term" value="C:cytoplasm"/>
    <property type="evidence" value="ECO:0007669"/>
    <property type="project" value="UniProtKB-SubCell"/>
</dbReference>
<dbReference type="EMBL" id="JACRTA010000003">
    <property type="protein sequence ID" value="MBC8569105.1"/>
    <property type="molecule type" value="Genomic_DNA"/>
</dbReference>
<keyword evidence="17" id="KW-1185">Reference proteome</keyword>